<organism evidence="2">
    <name type="scientific">hydrothermal vent metagenome</name>
    <dbReference type="NCBI Taxonomy" id="652676"/>
    <lineage>
        <taxon>unclassified sequences</taxon>
        <taxon>metagenomes</taxon>
        <taxon>ecological metagenomes</taxon>
    </lineage>
</organism>
<dbReference type="AlphaFoldDB" id="A0A3B0XP48"/>
<name>A0A3B0XP48_9ZZZZ</name>
<gene>
    <name evidence="2" type="ORF">MNBD_GAMMA11-138</name>
</gene>
<evidence type="ECO:0000256" key="1">
    <source>
        <dbReference type="SAM" id="Phobius"/>
    </source>
</evidence>
<accession>A0A3B0XP48</accession>
<evidence type="ECO:0000313" key="2">
    <source>
        <dbReference type="EMBL" id="VAW64987.1"/>
    </source>
</evidence>
<keyword evidence="1" id="KW-0812">Transmembrane</keyword>
<sequence>MSWIRGILIAIDQLGNALAGGNPDSTVSARVGHFARKQNNILHFYWKTMEAVINHTFYPIHGPDHCYKSHLADRDEKNIAGSDTMRAILGLIIIASCPPFYIFIRAYVLVSPGAKFITSDK</sequence>
<feature type="transmembrane region" description="Helical" evidence="1">
    <location>
        <begin position="87"/>
        <end position="108"/>
    </location>
</feature>
<reference evidence="2" key="1">
    <citation type="submission" date="2018-06" db="EMBL/GenBank/DDBJ databases">
        <authorList>
            <person name="Zhirakovskaya E."/>
        </authorList>
    </citation>
    <scope>NUCLEOTIDE SEQUENCE</scope>
</reference>
<keyword evidence="1" id="KW-0472">Membrane</keyword>
<keyword evidence="1" id="KW-1133">Transmembrane helix</keyword>
<dbReference type="EMBL" id="UOFG01000242">
    <property type="protein sequence ID" value="VAW64987.1"/>
    <property type="molecule type" value="Genomic_DNA"/>
</dbReference>
<proteinExistence type="predicted"/>
<protein>
    <submittedName>
        <fullName evidence="2">Uncharacterized protein</fullName>
    </submittedName>
</protein>